<organism evidence="8 9">
    <name type="scientific">Salmo trutta</name>
    <name type="common">Brown trout</name>
    <dbReference type="NCBI Taxonomy" id="8032"/>
    <lineage>
        <taxon>Eukaryota</taxon>
        <taxon>Metazoa</taxon>
        <taxon>Chordata</taxon>
        <taxon>Craniata</taxon>
        <taxon>Vertebrata</taxon>
        <taxon>Euteleostomi</taxon>
        <taxon>Actinopterygii</taxon>
        <taxon>Neopterygii</taxon>
        <taxon>Teleostei</taxon>
        <taxon>Protacanthopterygii</taxon>
        <taxon>Salmoniformes</taxon>
        <taxon>Salmonidae</taxon>
        <taxon>Salmoninae</taxon>
        <taxon>Salmo</taxon>
    </lineage>
</organism>
<dbReference type="Ensembl" id="ENSSTUT00000040708.1">
    <property type="protein sequence ID" value="ENSSTUP00000038949.1"/>
    <property type="gene ID" value="ENSSTUG00000016592.1"/>
</dbReference>
<reference evidence="8" key="1">
    <citation type="submission" date="2021-04" db="EMBL/GenBank/DDBJ databases">
        <authorList>
            <consortium name="Wellcome Sanger Institute Data Sharing"/>
        </authorList>
    </citation>
    <scope>NUCLEOTIDE SEQUENCE [LARGE SCALE GENOMIC DNA]</scope>
</reference>
<dbReference type="InParanoid" id="A0A673YXE2"/>
<evidence type="ECO:0000313" key="8">
    <source>
        <dbReference type="Ensembl" id="ENSSTUP00000038949.1"/>
    </source>
</evidence>
<dbReference type="PANTHER" id="PTHR24099:SF17">
    <property type="entry name" value="TRIPARTITE MOTIF CONTAINING 55"/>
    <property type="match status" value="1"/>
</dbReference>
<dbReference type="GO" id="GO:0005737">
    <property type="term" value="C:cytoplasm"/>
    <property type="evidence" value="ECO:0007669"/>
    <property type="project" value="TreeGrafter"/>
</dbReference>
<reference evidence="8" key="2">
    <citation type="submission" date="2025-08" db="UniProtKB">
        <authorList>
            <consortium name="Ensembl"/>
        </authorList>
    </citation>
    <scope>IDENTIFICATION</scope>
</reference>
<dbReference type="GO" id="GO:0070507">
    <property type="term" value="P:regulation of microtubule cytoskeleton organization"/>
    <property type="evidence" value="ECO:0007669"/>
    <property type="project" value="TreeGrafter"/>
</dbReference>
<dbReference type="Proteomes" id="UP000472277">
    <property type="component" value="Chromosome 1"/>
</dbReference>
<dbReference type="GO" id="GO:0005634">
    <property type="term" value="C:nucleus"/>
    <property type="evidence" value="ECO:0007669"/>
    <property type="project" value="UniProtKB-SubCell"/>
</dbReference>
<dbReference type="GO" id="GO:0008270">
    <property type="term" value="F:zinc ion binding"/>
    <property type="evidence" value="ECO:0007669"/>
    <property type="project" value="UniProtKB-KW"/>
</dbReference>
<dbReference type="GO" id="GO:0016740">
    <property type="term" value="F:transferase activity"/>
    <property type="evidence" value="ECO:0007669"/>
    <property type="project" value="UniProtKB-KW"/>
</dbReference>
<evidence type="ECO:0000256" key="2">
    <source>
        <dbReference type="ARBA" id="ARBA00022679"/>
    </source>
</evidence>
<protein>
    <recommendedName>
        <fullName evidence="7">B box-type domain-containing protein</fullName>
    </recommendedName>
</protein>
<dbReference type="Gene3D" id="4.10.240.20">
    <property type="match status" value="1"/>
</dbReference>
<dbReference type="InterPro" id="IPR000315">
    <property type="entry name" value="Znf_B-box"/>
</dbReference>
<dbReference type="PANTHER" id="PTHR24099">
    <property type="entry name" value="E3 UBIQUITIN-PROTEIN LIGASE TRIM36-RELATED"/>
    <property type="match status" value="1"/>
</dbReference>
<dbReference type="AlphaFoldDB" id="A0A673YXE2"/>
<dbReference type="PROSITE" id="PS50119">
    <property type="entry name" value="ZF_BBOX"/>
    <property type="match status" value="1"/>
</dbReference>
<dbReference type="GeneTree" id="ENSGT00940000156529"/>
<dbReference type="Pfam" id="PF00643">
    <property type="entry name" value="zf-B_box"/>
    <property type="match status" value="1"/>
</dbReference>
<evidence type="ECO:0000259" key="7">
    <source>
        <dbReference type="PROSITE" id="PS50119"/>
    </source>
</evidence>
<keyword evidence="2" id="KW-0808">Transferase</keyword>
<dbReference type="InterPro" id="IPR050617">
    <property type="entry name" value="E3_ligase_FN3/SPRY"/>
</dbReference>
<evidence type="ECO:0000256" key="4">
    <source>
        <dbReference type="ARBA" id="ARBA00022833"/>
    </source>
</evidence>
<sequence>SCCVFHAQHVQGEVLRSWRFRCPSCRHEVVLDRHGVYLLVENIIDIYKQEESSRSEVPLNPTKVEQLMCEEHDEEKINIYCLSCETPTCSMCSNVYKRQKTVLSDSIAILVAGNDRIQALLSKLEEICRTIQENGHHQKQSRRDKFDGLYAILEERKEELVGRISCQQDDKLDLVHSLMRRHGDHLEGAGQLVGTAIQSNGGATDAGKSQITLHSLTQASNMERPEPGYESMAHFVTNTEDVYVLYLRLFKVATLCLDDSFAHSWHSLNQYHEVVTWNAFQLTGVP</sequence>
<proteinExistence type="predicted"/>
<evidence type="ECO:0000256" key="5">
    <source>
        <dbReference type="ARBA" id="ARBA00023242"/>
    </source>
</evidence>
<keyword evidence="3 6" id="KW-0863">Zinc-finger</keyword>
<keyword evidence="5" id="KW-0539">Nucleus</keyword>
<evidence type="ECO:0000256" key="6">
    <source>
        <dbReference type="PROSITE-ProRule" id="PRU00024"/>
    </source>
</evidence>
<dbReference type="SUPFAM" id="SSF57845">
    <property type="entry name" value="B-box zinc-binding domain"/>
    <property type="match status" value="1"/>
</dbReference>
<keyword evidence="9" id="KW-1185">Reference proteome</keyword>
<evidence type="ECO:0000313" key="9">
    <source>
        <dbReference type="Proteomes" id="UP000472277"/>
    </source>
</evidence>
<comment type="subcellular location">
    <subcellularLocation>
        <location evidence="1">Nucleus</location>
    </subcellularLocation>
</comment>
<dbReference type="Gene3D" id="1.20.5.170">
    <property type="match status" value="1"/>
</dbReference>
<evidence type="ECO:0000256" key="1">
    <source>
        <dbReference type="ARBA" id="ARBA00004123"/>
    </source>
</evidence>
<name>A0A673YXE2_SALTR</name>
<feature type="domain" description="B box-type" evidence="7">
    <location>
        <begin position="64"/>
        <end position="110"/>
    </location>
</feature>
<keyword evidence="4" id="KW-0862">Zinc</keyword>
<reference evidence="8" key="3">
    <citation type="submission" date="2025-09" db="UniProtKB">
        <authorList>
            <consortium name="Ensembl"/>
        </authorList>
    </citation>
    <scope>IDENTIFICATION</scope>
</reference>
<keyword evidence="3 6" id="KW-0479">Metal-binding</keyword>
<evidence type="ECO:0000256" key="3">
    <source>
        <dbReference type="ARBA" id="ARBA00022771"/>
    </source>
</evidence>
<accession>A0A673YXE2</accession>